<dbReference type="InterPro" id="IPR002885">
    <property type="entry name" value="PPR_rpt"/>
</dbReference>
<name>A0AAW1MLB7_SAPOF</name>
<feature type="binding site" evidence="15">
    <location>
        <position position="73"/>
    </location>
    <ligand>
        <name>GTP</name>
        <dbReference type="ChEBI" id="CHEBI:37565"/>
    </ligand>
</feature>
<evidence type="ECO:0000256" key="13">
    <source>
        <dbReference type="ARBA" id="ARBA00058702"/>
    </source>
</evidence>
<evidence type="ECO:0000256" key="3">
    <source>
        <dbReference type="ARBA" id="ARBA00004656"/>
    </source>
</evidence>
<feature type="compositionally biased region" description="Basic and acidic residues" evidence="18">
    <location>
        <begin position="940"/>
        <end position="954"/>
    </location>
</feature>
<dbReference type="InterPro" id="IPR011990">
    <property type="entry name" value="TPR-like_helical_dom_sf"/>
</dbReference>
<dbReference type="InterPro" id="IPR044645">
    <property type="entry name" value="DG1/EMB2279-like"/>
</dbReference>
<dbReference type="NCBIfam" id="TIGR00231">
    <property type="entry name" value="small_GTP"/>
    <property type="match status" value="1"/>
</dbReference>
<feature type="region of interest" description="Disordered" evidence="18">
    <location>
        <begin position="940"/>
        <end position="977"/>
    </location>
</feature>
<keyword evidence="9" id="KW-0131">Cell cycle</keyword>
<reference evidence="19" key="1">
    <citation type="submission" date="2024-03" db="EMBL/GenBank/DDBJ databases">
        <title>WGS assembly of Saponaria officinalis var. Norfolk2.</title>
        <authorList>
            <person name="Jenkins J."/>
            <person name="Shu S."/>
            <person name="Grimwood J."/>
            <person name="Barry K."/>
            <person name="Goodstein D."/>
            <person name="Schmutz J."/>
            <person name="Leebens-Mack J."/>
            <person name="Osbourn A."/>
        </authorList>
    </citation>
    <scope>NUCLEOTIDE SEQUENCE [LARGE SCALE GENOMIC DNA]</scope>
    <source>
        <strain evidence="19">JIC</strain>
    </source>
</reference>
<feature type="repeat" description="PPR" evidence="17">
    <location>
        <begin position="767"/>
        <end position="801"/>
    </location>
</feature>
<dbReference type="SUPFAM" id="SSF52540">
    <property type="entry name" value="P-loop containing nucleoside triphosphate hydrolases"/>
    <property type="match status" value="1"/>
</dbReference>
<evidence type="ECO:0000256" key="7">
    <source>
        <dbReference type="ARBA" id="ARBA00022741"/>
    </source>
</evidence>
<feature type="repeat" description="PPR" evidence="17">
    <location>
        <begin position="458"/>
        <end position="492"/>
    </location>
</feature>
<dbReference type="GO" id="GO:0031902">
    <property type="term" value="C:late endosome membrane"/>
    <property type="evidence" value="ECO:0007669"/>
    <property type="project" value="UniProtKB-SubCell"/>
</dbReference>
<evidence type="ECO:0000256" key="10">
    <source>
        <dbReference type="ARBA" id="ARBA00022829"/>
    </source>
</evidence>
<comment type="caution">
    <text evidence="19">The sequence shown here is derived from an EMBL/GenBank/DDBJ whole genome shotgun (WGS) entry which is preliminary data.</text>
</comment>
<dbReference type="NCBIfam" id="TIGR00756">
    <property type="entry name" value="PPR"/>
    <property type="match status" value="1"/>
</dbReference>
<protein>
    <recommendedName>
        <fullName evidence="21">Pentatricopeptide repeat-containing protein</fullName>
    </recommendedName>
</protein>
<evidence type="ECO:0008006" key="21">
    <source>
        <dbReference type="Google" id="ProtNLM"/>
    </source>
</evidence>
<keyword evidence="7 15" id="KW-0547">Nucleotide-binding</keyword>
<dbReference type="GO" id="GO:0005765">
    <property type="term" value="C:lysosomal membrane"/>
    <property type="evidence" value="ECO:0007669"/>
    <property type="project" value="UniProtKB-SubCell"/>
</dbReference>
<evidence type="ECO:0000256" key="2">
    <source>
        <dbReference type="ARBA" id="ARBA00004414"/>
    </source>
</evidence>
<dbReference type="SMART" id="SM00177">
    <property type="entry name" value="ARF"/>
    <property type="match status" value="1"/>
</dbReference>
<dbReference type="GO" id="GO:0051301">
    <property type="term" value="P:cell division"/>
    <property type="evidence" value="ECO:0007669"/>
    <property type="project" value="UniProtKB-KW"/>
</dbReference>
<keyword evidence="10" id="KW-0159">Chromosome partition</keyword>
<keyword evidence="16" id="KW-0460">Magnesium</keyword>
<sequence length="1046" mass="118973">MGIWDAFLNWLRSLFFKQEMELSLIGLQNAGKTSLVNVVATGGYSEDMIPTVGFNMKKVTKGNVTIKLWDLGGQPRFRSMWERYCRAVSAIVYVVDAADHDNISISRSELHDLLSKPSLGGIPLLVLGNKIDKSGALSKDALMDQMDLKSITDREVCCYMISCKNSTNIDAVIEWLWIKSVIQLIYDGFLSRTLDLTNWSFRSCKCGVNLFSVTSENIKKSLLQKGVQPTPKIIHILRKKHHQKSLRKSKKLASNSPIEPLTQSQIDTLSHELHFKNIVQEYNEFTKTLDYNPPLSSKGSNDVVGKPWENLGTVNFAEKVSGYLIKEPTFGGKLKSEHLKDLGLVFEGRKFEALSTFLDDDVEIEEGSLEGENGGFSPFRKRVTEAQAIKILVLRLTAREITMKDWKFTRMMKQSALQFTEVQMLKIVGGIGDRGCWRQAMEVVEWVYTRKEHRHYKSRFVYTKLLSVLQKGRRPHEALRIFNHMRGDGHIYPDMAAYHSIAVTLGQAGMVRELMSIIECMKEKPSKSAKNMRQRNWDPTLQPDVVIFNSVLNACVPTQHWKGVAWVFQELRKGGLQANSATYGLAMEVMQQSSKYDQVHQLFEKMKKSGKSPNALTYKVLVRTFWKESKVDEAVNIVRKMEQCGVMGSASVYYELACCLCNKGRWEEAMIEIQKLKKLRHSRPLAVTFTGMILSSMDGGHVDNCISLYDEMQNYCRPNIGTVNAMLKVYGRNDMFLEAKELFEKAERSVKGDTSCSGDENTSLVPDTYTYSTMLEISGRAQQWEYFEYVYKEMCLNGYRLDQEKQAGLLVEASKAGKWHLLEHFFNTALEAAEIPDPMLFAEMLCQSMIQYDFEKAVTMVSTMAYAPFQFNKDDWVALFDKNNDRISNDHLQKLSETLTNRDMPEESTVLELLKALQSVYGSRANVAIINSSNCDGDATDNKSLDGRFNRDKVSVGPSGEWNTKYDSEGDDECPSSVDDMTCDEHDYNAFDELHSPVDSDSEEAEDREDPELPSAEEILQTWMEMRKDDESRTHAKFATDAGFSY</sequence>
<dbReference type="Gene3D" id="3.40.50.300">
    <property type="entry name" value="P-loop containing nucleotide triphosphate hydrolases"/>
    <property type="match status" value="1"/>
</dbReference>
<evidence type="ECO:0000256" key="17">
    <source>
        <dbReference type="PROSITE-ProRule" id="PRU00708"/>
    </source>
</evidence>
<evidence type="ECO:0000256" key="5">
    <source>
        <dbReference type="ARBA" id="ARBA00022618"/>
    </source>
</evidence>
<feature type="binding site" evidence="16">
    <location>
        <position position="51"/>
    </location>
    <ligand>
        <name>Mg(2+)</name>
        <dbReference type="ChEBI" id="CHEBI:18420"/>
    </ligand>
</feature>
<comment type="subcellular location">
    <subcellularLocation>
        <location evidence="1">Cytoplasm</location>
        <location evidence="1">Cytoskeleton</location>
        <location evidence="1">Spindle</location>
    </subcellularLocation>
    <subcellularLocation>
        <location evidence="2">Late endosome membrane</location>
    </subcellularLocation>
    <subcellularLocation>
        <location evidence="3">Lysosome membrane</location>
    </subcellularLocation>
</comment>
<comment type="function">
    <text evidence="13">May play a role in lysosome motility. May play a role in chromosome segregation.</text>
</comment>
<dbReference type="GO" id="GO:0003924">
    <property type="term" value="F:GTPase activity"/>
    <property type="evidence" value="ECO:0007669"/>
    <property type="project" value="InterPro"/>
</dbReference>
<dbReference type="InterPro" id="IPR005225">
    <property type="entry name" value="Small_GTP-bd"/>
</dbReference>
<dbReference type="PANTHER" id="PTHR46935">
    <property type="entry name" value="OS01G0674700 PROTEIN"/>
    <property type="match status" value="1"/>
</dbReference>
<dbReference type="Pfam" id="PF00025">
    <property type="entry name" value="Arf"/>
    <property type="match status" value="1"/>
</dbReference>
<dbReference type="GO" id="GO:0007059">
    <property type="term" value="P:chromosome segregation"/>
    <property type="evidence" value="ECO:0007669"/>
    <property type="project" value="UniProtKB-KW"/>
</dbReference>
<dbReference type="SUPFAM" id="SSF48452">
    <property type="entry name" value="TPR-like"/>
    <property type="match status" value="1"/>
</dbReference>
<dbReference type="GO" id="GO:0009658">
    <property type="term" value="P:chloroplast organization"/>
    <property type="evidence" value="ECO:0007669"/>
    <property type="project" value="InterPro"/>
</dbReference>
<dbReference type="PROSITE" id="PS51422">
    <property type="entry name" value="SAR1"/>
    <property type="match status" value="1"/>
</dbReference>
<feature type="region of interest" description="Disordered" evidence="18">
    <location>
        <begin position="992"/>
        <end position="1015"/>
    </location>
</feature>
<evidence type="ECO:0000256" key="8">
    <source>
        <dbReference type="ARBA" id="ARBA00022753"/>
    </source>
</evidence>
<keyword evidence="12" id="KW-0458">Lysosome</keyword>
<evidence type="ECO:0000256" key="12">
    <source>
        <dbReference type="ARBA" id="ARBA00023228"/>
    </source>
</evidence>
<dbReference type="Proteomes" id="UP001443914">
    <property type="component" value="Unassembled WGS sequence"/>
</dbReference>
<dbReference type="Pfam" id="PF13812">
    <property type="entry name" value="PPR_3"/>
    <property type="match status" value="1"/>
</dbReference>
<dbReference type="GO" id="GO:0009507">
    <property type="term" value="C:chloroplast"/>
    <property type="evidence" value="ECO:0007669"/>
    <property type="project" value="TreeGrafter"/>
</dbReference>
<proteinExistence type="inferred from homology"/>
<dbReference type="GO" id="GO:0046872">
    <property type="term" value="F:metal ion binding"/>
    <property type="evidence" value="ECO:0007669"/>
    <property type="project" value="UniProtKB-KW"/>
</dbReference>
<comment type="subunit">
    <text evidence="14">Interacts with tubulin.</text>
</comment>
<dbReference type="SMART" id="SM00175">
    <property type="entry name" value="RAB"/>
    <property type="match status" value="1"/>
</dbReference>
<dbReference type="GO" id="GO:0015031">
    <property type="term" value="P:protein transport"/>
    <property type="evidence" value="ECO:0007669"/>
    <property type="project" value="InterPro"/>
</dbReference>
<dbReference type="InterPro" id="IPR027417">
    <property type="entry name" value="P-loop_NTPase"/>
</dbReference>
<dbReference type="FunFam" id="3.40.50.300:FF:000441">
    <property type="entry name" value="ADP-ribosylation factor-like protein 8a"/>
    <property type="match status" value="1"/>
</dbReference>
<evidence type="ECO:0000256" key="16">
    <source>
        <dbReference type="PIRSR" id="PIRSR606689-2"/>
    </source>
</evidence>
<evidence type="ECO:0000313" key="20">
    <source>
        <dbReference type="Proteomes" id="UP001443914"/>
    </source>
</evidence>
<gene>
    <name evidence="19" type="ORF">RND81_02G136100</name>
</gene>
<accession>A0AAW1MLB7</accession>
<dbReference type="PROSITE" id="PS51419">
    <property type="entry name" value="RAB"/>
    <property type="match status" value="1"/>
</dbReference>
<evidence type="ECO:0000256" key="4">
    <source>
        <dbReference type="ARBA" id="ARBA00010290"/>
    </source>
</evidence>
<evidence type="ECO:0000256" key="9">
    <source>
        <dbReference type="ARBA" id="ARBA00022776"/>
    </source>
</evidence>
<keyword evidence="5" id="KW-0132">Cell division</keyword>
<keyword evidence="6" id="KW-0677">Repeat</keyword>
<feature type="repeat" description="PPR" evidence="17">
    <location>
        <begin position="614"/>
        <end position="648"/>
    </location>
</feature>
<dbReference type="GO" id="GO:0005525">
    <property type="term" value="F:GTP binding"/>
    <property type="evidence" value="ECO:0007669"/>
    <property type="project" value="UniProtKB-KW"/>
</dbReference>
<comment type="similarity">
    <text evidence="4">Belongs to the small GTPase superfamily. Arf family.</text>
</comment>
<dbReference type="InterPro" id="IPR006689">
    <property type="entry name" value="Small_GTPase_ARF/SAR"/>
</dbReference>
<evidence type="ECO:0000256" key="11">
    <source>
        <dbReference type="ARBA" id="ARBA00023134"/>
    </source>
</evidence>
<keyword evidence="16" id="KW-0479">Metal-binding</keyword>
<dbReference type="PROSITE" id="PS51417">
    <property type="entry name" value="ARF"/>
    <property type="match status" value="1"/>
</dbReference>
<dbReference type="CDD" id="cd04159">
    <property type="entry name" value="Arl10_like"/>
    <property type="match status" value="1"/>
</dbReference>
<evidence type="ECO:0000256" key="14">
    <source>
        <dbReference type="ARBA" id="ARBA00064590"/>
    </source>
</evidence>
<keyword evidence="20" id="KW-1185">Reference proteome</keyword>
<dbReference type="PANTHER" id="PTHR46935:SF2">
    <property type="entry name" value="PENTACOTRIPEPTIDE-REPEAT REGION OF PRORP DOMAIN-CONTAINING PROTEIN"/>
    <property type="match status" value="1"/>
</dbReference>
<dbReference type="GO" id="GO:0005819">
    <property type="term" value="C:spindle"/>
    <property type="evidence" value="ECO:0007669"/>
    <property type="project" value="UniProtKB-SubCell"/>
</dbReference>
<keyword evidence="9" id="KW-0498">Mitosis</keyword>
<dbReference type="EMBL" id="JBDFQZ010000002">
    <property type="protein sequence ID" value="KAK9749584.1"/>
    <property type="molecule type" value="Genomic_DNA"/>
</dbReference>
<feature type="compositionally biased region" description="Acidic residues" evidence="18">
    <location>
        <begin position="1000"/>
        <end position="1012"/>
    </location>
</feature>
<dbReference type="InterPro" id="IPR044154">
    <property type="entry name" value="Arl8a/8b"/>
</dbReference>
<feature type="binding site" evidence="15">
    <location>
        <begin position="26"/>
        <end position="33"/>
    </location>
    <ligand>
        <name>GTP</name>
        <dbReference type="ChEBI" id="CHEBI:37565"/>
    </ligand>
</feature>
<evidence type="ECO:0000256" key="6">
    <source>
        <dbReference type="ARBA" id="ARBA00022737"/>
    </source>
</evidence>
<keyword evidence="8" id="KW-0967">Endosome</keyword>
<dbReference type="PROSITE" id="PS51375">
    <property type="entry name" value="PPR"/>
    <property type="match status" value="5"/>
</dbReference>
<dbReference type="GO" id="GO:0051607">
    <property type="term" value="P:defense response to virus"/>
    <property type="evidence" value="ECO:0007669"/>
    <property type="project" value="UniProtKB-ARBA"/>
</dbReference>
<dbReference type="SMART" id="SM00178">
    <property type="entry name" value="SAR"/>
    <property type="match status" value="1"/>
</dbReference>
<dbReference type="AlphaFoldDB" id="A0AAW1MLB7"/>
<evidence type="ECO:0000313" key="19">
    <source>
        <dbReference type="EMBL" id="KAK9749584.1"/>
    </source>
</evidence>
<keyword evidence="11 15" id="KW-0342">GTP-binding</keyword>
<evidence type="ECO:0000256" key="18">
    <source>
        <dbReference type="SAM" id="MobiDB-lite"/>
    </source>
</evidence>
<feature type="binding site" evidence="15">
    <location>
        <begin position="129"/>
        <end position="132"/>
    </location>
    <ligand>
        <name>GTP</name>
        <dbReference type="ChEBI" id="CHEBI:37565"/>
    </ligand>
</feature>
<organism evidence="19 20">
    <name type="scientific">Saponaria officinalis</name>
    <name type="common">Common soapwort</name>
    <name type="synonym">Lychnis saponaria</name>
    <dbReference type="NCBI Taxonomy" id="3572"/>
    <lineage>
        <taxon>Eukaryota</taxon>
        <taxon>Viridiplantae</taxon>
        <taxon>Streptophyta</taxon>
        <taxon>Embryophyta</taxon>
        <taxon>Tracheophyta</taxon>
        <taxon>Spermatophyta</taxon>
        <taxon>Magnoliopsida</taxon>
        <taxon>eudicotyledons</taxon>
        <taxon>Gunneridae</taxon>
        <taxon>Pentapetalae</taxon>
        <taxon>Caryophyllales</taxon>
        <taxon>Caryophyllaceae</taxon>
        <taxon>Caryophylleae</taxon>
        <taxon>Saponaria</taxon>
    </lineage>
</organism>
<feature type="binding site" evidence="16">
    <location>
        <position position="33"/>
    </location>
    <ligand>
        <name>Mg(2+)</name>
        <dbReference type="ChEBI" id="CHEBI:18420"/>
    </ligand>
</feature>
<feature type="repeat" description="PPR" evidence="17">
    <location>
        <begin position="544"/>
        <end position="578"/>
    </location>
</feature>
<dbReference type="Pfam" id="PF01535">
    <property type="entry name" value="PPR"/>
    <property type="match status" value="2"/>
</dbReference>
<evidence type="ECO:0000256" key="1">
    <source>
        <dbReference type="ARBA" id="ARBA00004186"/>
    </source>
</evidence>
<evidence type="ECO:0000256" key="15">
    <source>
        <dbReference type="PIRSR" id="PIRSR606689-1"/>
    </source>
</evidence>
<feature type="repeat" description="PPR" evidence="17">
    <location>
        <begin position="579"/>
        <end position="613"/>
    </location>
</feature>
<dbReference type="PRINTS" id="PR00328">
    <property type="entry name" value="SAR1GTPBP"/>
</dbReference>
<dbReference type="Gene3D" id="1.25.40.10">
    <property type="entry name" value="Tetratricopeptide repeat domain"/>
    <property type="match status" value="3"/>
</dbReference>